<evidence type="ECO:0000256" key="2">
    <source>
        <dbReference type="ARBA" id="ARBA00009116"/>
    </source>
</evidence>
<organism evidence="6 7">
    <name type="scientific">Coemansia asiatica</name>
    <dbReference type="NCBI Taxonomy" id="1052880"/>
    <lineage>
        <taxon>Eukaryota</taxon>
        <taxon>Fungi</taxon>
        <taxon>Fungi incertae sedis</taxon>
        <taxon>Zoopagomycota</taxon>
        <taxon>Kickxellomycotina</taxon>
        <taxon>Kickxellomycetes</taxon>
        <taxon>Kickxellales</taxon>
        <taxon>Kickxellaceae</taxon>
        <taxon>Coemansia</taxon>
    </lineage>
</organism>
<evidence type="ECO:0000256" key="5">
    <source>
        <dbReference type="SAM" id="MobiDB-lite"/>
    </source>
</evidence>
<dbReference type="PANTHER" id="PTHR13126">
    <property type="entry name" value="CHAPERONE ATP11"/>
    <property type="match status" value="1"/>
</dbReference>
<evidence type="ECO:0000313" key="7">
    <source>
        <dbReference type="Proteomes" id="UP001145021"/>
    </source>
</evidence>
<evidence type="ECO:0000256" key="1">
    <source>
        <dbReference type="ARBA" id="ARBA00004173"/>
    </source>
</evidence>
<evidence type="ECO:0000256" key="4">
    <source>
        <dbReference type="ARBA" id="ARBA00023128"/>
    </source>
</evidence>
<feature type="region of interest" description="Disordered" evidence="5">
    <location>
        <begin position="89"/>
        <end position="133"/>
    </location>
</feature>
<name>A0A9W8CLB8_9FUNG</name>
<keyword evidence="7" id="KW-1185">Reference proteome</keyword>
<comment type="subcellular location">
    <subcellularLocation>
        <location evidence="1">Mitochondrion</location>
    </subcellularLocation>
</comment>
<proteinExistence type="inferred from homology"/>
<evidence type="ECO:0008006" key="8">
    <source>
        <dbReference type="Google" id="ProtNLM"/>
    </source>
</evidence>
<evidence type="ECO:0000313" key="6">
    <source>
        <dbReference type="EMBL" id="KAJ1646977.1"/>
    </source>
</evidence>
<reference evidence="6" key="1">
    <citation type="submission" date="2022-07" db="EMBL/GenBank/DDBJ databases">
        <title>Phylogenomic reconstructions and comparative analyses of Kickxellomycotina fungi.</title>
        <authorList>
            <person name="Reynolds N.K."/>
            <person name="Stajich J.E."/>
            <person name="Barry K."/>
            <person name="Grigoriev I.V."/>
            <person name="Crous P."/>
            <person name="Smith M.E."/>
        </authorList>
    </citation>
    <scope>NUCLEOTIDE SEQUENCE</scope>
    <source>
        <strain evidence="6">NBRC 105413</strain>
    </source>
</reference>
<dbReference type="AlphaFoldDB" id="A0A9W8CLB8"/>
<comment type="similarity">
    <text evidence="2">Belongs to the ATP11 family.</text>
</comment>
<keyword evidence="4" id="KW-0496">Mitochondrion</keyword>
<comment type="caution">
    <text evidence="6">The sequence shown here is derived from an EMBL/GenBank/DDBJ whole genome shotgun (WGS) entry which is preliminary data.</text>
</comment>
<gene>
    <name evidence="6" type="ORF">LPJ64_001598</name>
</gene>
<evidence type="ECO:0000256" key="3">
    <source>
        <dbReference type="ARBA" id="ARBA00022946"/>
    </source>
</evidence>
<dbReference type="Proteomes" id="UP001145021">
    <property type="component" value="Unassembled WGS sequence"/>
</dbReference>
<sequence>MFRPATVFARSRQLLAGCTDTKFSKAIREASHVSPLTMGKLHPLWTAQVGAKRMSHVPNYEEKYREKLLEKAKAEGVSTIEELKHKVIKDRDEPSNMPESESTKAMPKISSSAKKAEKKPLRRAKSDGSLPPNVKTLDQIMRLDLLESKDAEEIGHIWNQYHATKDTISAAIPGETYQRLLEVARKNPLFVLPLPRNQGVEFFFLQLDHHQVHFTSLIEYKTNTVNARPYLTLTHYTDLIESKGLVLMRGELDSESNLIDTQNAQYLALQMQQFYVTGGPEKRAVLENFNQRPELFNYEELIELAQKL</sequence>
<dbReference type="EMBL" id="JANBOH010000043">
    <property type="protein sequence ID" value="KAJ1646977.1"/>
    <property type="molecule type" value="Genomic_DNA"/>
</dbReference>
<dbReference type="GO" id="GO:0005739">
    <property type="term" value="C:mitochondrion"/>
    <property type="evidence" value="ECO:0007669"/>
    <property type="project" value="UniProtKB-SubCell"/>
</dbReference>
<accession>A0A9W8CLB8</accession>
<dbReference type="InterPro" id="IPR010591">
    <property type="entry name" value="ATP11"/>
</dbReference>
<dbReference type="Pfam" id="PF06644">
    <property type="entry name" value="ATP11"/>
    <property type="match status" value="1"/>
</dbReference>
<keyword evidence="3" id="KW-0809">Transit peptide</keyword>
<dbReference type="GO" id="GO:0033615">
    <property type="term" value="P:mitochondrial proton-transporting ATP synthase complex assembly"/>
    <property type="evidence" value="ECO:0007669"/>
    <property type="project" value="TreeGrafter"/>
</dbReference>
<dbReference type="PANTHER" id="PTHR13126:SF0">
    <property type="entry name" value="ATP SYNTHASE MITOCHONDRIAL F1 COMPLEX ASSEMBLY FACTOR 1"/>
    <property type="match status" value="1"/>
</dbReference>
<protein>
    <recommendedName>
        <fullName evidence="8">ATP synthase mitochondrial F1 complex assembly factor 1</fullName>
    </recommendedName>
</protein>